<evidence type="ECO:0000313" key="3">
    <source>
        <dbReference type="Proteomes" id="UP000290365"/>
    </source>
</evidence>
<dbReference type="Proteomes" id="UP000290365">
    <property type="component" value="Chromosome"/>
</dbReference>
<gene>
    <name evidence="2" type="ORF">EPA93_19200</name>
</gene>
<name>A0A4P6JRC6_KTERU</name>
<accession>A0A4P6JRC6</accession>
<evidence type="ECO:0000313" key="2">
    <source>
        <dbReference type="EMBL" id="QBD78007.1"/>
    </source>
</evidence>
<dbReference type="AlphaFoldDB" id="A0A4P6JRC6"/>
<feature type="region of interest" description="Disordered" evidence="1">
    <location>
        <begin position="1"/>
        <end position="20"/>
    </location>
</feature>
<sequence length="64" mass="7460">MERTNEPGITEKGTVYNSTTGKEMQRTVHVTRVFPDGFRLGYIVLGRTRKPVYYSNITYRWCIA</sequence>
<reference evidence="2 3" key="1">
    <citation type="submission" date="2019-01" db="EMBL/GenBank/DDBJ databases">
        <title>Ktedonosporobacter rubrisoli SCAWS-G2.</title>
        <authorList>
            <person name="Huang Y."/>
            <person name="Yan B."/>
        </authorList>
    </citation>
    <scope>NUCLEOTIDE SEQUENCE [LARGE SCALE GENOMIC DNA]</scope>
    <source>
        <strain evidence="2 3">SCAWS-G2</strain>
    </source>
</reference>
<dbReference type="RefSeq" id="WP_129889060.1">
    <property type="nucleotide sequence ID" value="NZ_CP035758.1"/>
</dbReference>
<protein>
    <submittedName>
        <fullName evidence="2">Uncharacterized protein</fullName>
    </submittedName>
</protein>
<evidence type="ECO:0000256" key="1">
    <source>
        <dbReference type="SAM" id="MobiDB-lite"/>
    </source>
</evidence>
<proteinExistence type="predicted"/>
<keyword evidence="3" id="KW-1185">Reference proteome</keyword>
<organism evidence="2 3">
    <name type="scientific">Ktedonosporobacter rubrisoli</name>
    <dbReference type="NCBI Taxonomy" id="2509675"/>
    <lineage>
        <taxon>Bacteria</taxon>
        <taxon>Bacillati</taxon>
        <taxon>Chloroflexota</taxon>
        <taxon>Ktedonobacteria</taxon>
        <taxon>Ktedonobacterales</taxon>
        <taxon>Ktedonosporobacteraceae</taxon>
        <taxon>Ktedonosporobacter</taxon>
    </lineage>
</organism>
<dbReference type="EMBL" id="CP035758">
    <property type="protein sequence ID" value="QBD78007.1"/>
    <property type="molecule type" value="Genomic_DNA"/>
</dbReference>
<dbReference type="KEGG" id="kbs:EPA93_19200"/>